<dbReference type="InterPro" id="IPR051460">
    <property type="entry name" value="HdrC_iron-sulfur_subunit"/>
</dbReference>
<evidence type="ECO:0000256" key="1">
    <source>
        <dbReference type="ARBA" id="ARBA00022485"/>
    </source>
</evidence>
<dbReference type="EMBL" id="NHRY01000268">
    <property type="protein sequence ID" value="PPQ26660.1"/>
    <property type="molecule type" value="Genomic_DNA"/>
</dbReference>
<proteinExistence type="predicted"/>
<reference evidence="7 8" key="1">
    <citation type="journal article" date="2018" name="Arch. Microbiol.">
        <title>New insights into the metabolic potential of the phototrophic purple bacterium Rhodopila globiformis DSM 161(T) from its draft genome sequence and evidence for a vanadium-dependent nitrogenase.</title>
        <authorList>
            <person name="Imhoff J.F."/>
            <person name="Rahn T."/>
            <person name="Kunzel S."/>
            <person name="Neulinger S.C."/>
        </authorList>
    </citation>
    <scope>NUCLEOTIDE SEQUENCE [LARGE SCALE GENOMIC DNA]</scope>
    <source>
        <strain evidence="7 8">DSM 161</strain>
    </source>
</reference>
<dbReference type="Gene3D" id="1.10.1060.10">
    <property type="entry name" value="Alpha-helical ferredoxin"/>
    <property type="match status" value="1"/>
</dbReference>
<dbReference type="InterPro" id="IPR004017">
    <property type="entry name" value="Cys_rich_dom"/>
</dbReference>
<evidence type="ECO:0000256" key="4">
    <source>
        <dbReference type="ARBA" id="ARBA00023004"/>
    </source>
</evidence>
<accession>A0A2S6MWC0</accession>
<keyword evidence="5" id="KW-0411">Iron-sulfur</keyword>
<organism evidence="7 8">
    <name type="scientific">Rhodopila globiformis</name>
    <name type="common">Rhodopseudomonas globiformis</name>
    <dbReference type="NCBI Taxonomy" id="1071"/>
    <lineage>
        <taxon>Bacteria</taxon>
        <taxon>Pseudomonadati</taxon>
        <taxon>Pseudomonadota</taxon>
        <taxon>Alphaproteobacteria</taxon>
        <taxon>Acetobacterales</taxon>
        <taxon>Acetobacteraceae</taxon>
        <taxon>Rhodopila</taxon>
    </lineage>
</organism>
<dbReference type="AlphaFoldDB" id="A0A2S6MWC0"/>
<comment type="caution">
    <text evidence="7">The sequence shown here is derived from an EMBL/GenBank/DDBJ whole genome shotgun (WGS) entry which is preliminary data.</text>
</comment>
<evidence type="ECO:0000256" key="2">
    <source>
        <dbReference type="ARBA" id="ARBA00022723"/>
    </source>
</evidence>
<dbReference type="GO" id="GO:0005886">
    <property type="term" value="C:plasma membrane"/>
    <property type="evidence" value="ECO:0007669"/>
    <property type="project" value="TreeGrafter"/>
</dbReference>
<dbReference type="PROSITE" id="PS51379">
    <property type="entry name" value="4FE4S_FER_2"/>
    <property type="match status" value="1"/>
</dbReference>
<protein>
    <recommendedName>
        <fullName evidence="6">4Fe-4S ferredoxin-type domain-containing protein</fullName>
    </recommendedName>
</protein>
<keyword evidence="1" id="KW-0004">4Fe-4S</keyword>
<keyword evidence="3" id="KW-0560">Oxidoreductase</keyword>
<dbReference type="PANTHER" id="PTHR43255:SF1">
    <property type="entry name" value="IRON-SULFUR-BINDING OXIDOREDUCTASE FADF-RELATED"/>
    <property type="match status" value="1"/>
</dbReference>
<dbReference type="Pfam" id="PF02754">
    <property type="entry name" value="CCG"/>
    <property type="match status" value="1"/>
</dbReference>
<evidence type="ECO:0000313" key="7">
    <source>
        <dbReference type="EMBL" id="PPQ26660.1"/>
    </source>
</evidence>
<dbReference type="GO" id="GO:0016491">
    <property type="term" value="F:oxidoreductase activity"/>
    <property type="evidence" value="ECO:0007669"/>
    <property type="project" value="UniProtKB-KW"/>
</dbReference>
<keyword evidence="2" id="KW-0479">Metal-binding</keyword>
<name>A0A2S6MWC0_RHOGL</name>
<dbReference type="SUPFAM" id="SSF54862">
    <property type="entry name" value="4Fe-4S ferredoxins"/>
    <property type="match status" value="1"/>
</dbReference>
<evidence type="ECO:0000256" key="5">
    <source>
        <dbReference type="ARBA" id="ARBA00023014"/>
    </source>
</evidence>
<dbReference type="OrthoDB" id="9800445at2"/>
<evidence type="ECO:0000256" key="3">
    <source>
        <dbReference type="ARBA" id="ARBA00023002"/>
    </source>
</evidence>
<dbReference type="PANTHER" id="PTHR43255">
    <property type="entry name" value="IRON-SULFUR-BINDING OXIDOREDUCTASE FADF-RELATED-RELATED"/>
    <property type="match status" value="1"/>
</dbReference>
<sequence length="426" mass="45933">MDAPTLDHALHARTADILDRCTACGLCADICPMPGPAGLDTTNPQALTAGVLTILRGGTHPQASRWAAVCSGSGHCIPACPHGVNPRLMLALARTADIARAPAAERRQTAFTRFGAMTQGVRVLSRLQLPPATLARFRAPADAPAPDVVFYTGCNVLKTPHIALLALDIMDAMGIRYRVMGGPSACCGVLQFGAGDLVTAGRVADRTIDRLAAAAPKALSWCPTCQIQLTEIAAPGRAALDMVPFVRFLAQRLDTLRPHLKRRVEKRVGLHEHPGNPGVPEAAQAILRAIPGLDFVDLAQPRIGYMCNKLAPLPAFRRDVHRNQLQAAADANVTTLAGIYHACHRELCSHQRDWPFEVVNFLELVGESMGLHRPDLFKRLKMMQDVDAILEQAAPLIATNGLDLEEARDVILRDMLGEQPLPLAAR</sequence>
<dbReference type="GO" id="GO:0046872">
    <property type="term" value="F:metal ion binding"/>
    <property type="evidence" value="ECO:0007669"/>
    <property type="project" value="UniProtKB-KW"/>
</dbReference>
<dbReference type="GO" id="GO:0051539">
    <property type="term" value="F:4 iron, 4 sulfur cluster binding"/>
    <property type="evidence" value="ECO:0007669"/>
    <property type="project" value="UniProtKB-KW"/>
</dbReference>
<keyword evidence="4" id="KW-0408">Iron</keyword>
<dbReference type="InterPro" id="IPR017900">
    <property type="entry name" value="4Fe4S_Fe_S_CS"/>
</dbReference>
<dbReference type="PROSITE" id="PS00198">
    <property type="entry name" value="4FE4S_FER_1"/>
    <property type="match status" value="1"/>
</dbReference>
<dbReference type="Proteomes" id="UP000239724">
    <property type="component" value="Unassembled WGS sequence"/>
</dbReference>
<evidence type="ECO:0000259" key="6">
    <source>
        <dbReference type="PROSITE" id="PS51379"/>
    </source>
</evidence>
<evidence type="ECO:0000313" key="8">
    <source>
        <dbReference type="Proteomes" id="UP000239724"/>
    </source>
</evidence>
<dbReference type="InterPro" id="IPR009051">
    <property type="entry name" value="Helical_ferredxn"/>
</dbReference>
<keyword evidence="8" id="KW-1185">Reference proteome</keyword>
<gene>
    <name evidence="7" type="ORF">CCS01_29560</name>
</gene>
<feature type="domain" description="4Fe-4S ferredoxin-type" evidence="6">
    <location>
        <begin position="11"/>
        <end position="42"/>
    </location>
</feature>
<dbReference type="InterPro" id="IPR017896">
    <property type="entry name" value="4Fe4S_Fe-S-bd"/>
</dbReference>